<accession>A0A4Q7VNW3</accession>
<dbReference type="EMBL" id="SHKP01000006">
    <property type="protein sequence ID" value="RZT97857.1"/>
    <property type="molecule type" value="Genomic_DNA"/>
</dbReference>
<dbReference type="SUPFAM" id="SSF53335">
    <property type="entry name" value="S-adenosyl-L-methionine-dependent methyltransferases"/>
    <property type="match status" value="1"/>
</dbReference>
<reference evidence="1 2" key="1">
    <citation type="submission" date="2019-02" db="EMBL/GenBank/DDBJ databases">
        <title>Genomic Encyclopedia of Type Strains, Phase IV (KMG-IV): sequencing the most valuable type-strain genomes for metagenomic binning, comparative biology and taxonomic classification.</title>
        <authorList>
            <person name="Goeker M."/>
        </authorList>
    </citation>
    <scope>NUCLEOTIDE SEQUENCE [LARGE SCALE GENOMIC DNA]</scope>
    <source>
        <strain evidence="1 2">DSM 19570</strain>
    </source>
</reference>
<comment type="caution">
    <text evidence="1">The sequence shown here is derived from an EMBL/GenBank/DDBJ whole genome shotgun (WGS) entry which is preliminary data.</text>
</comment>
<dbReference type="OrthoDB" id="117774at2"/>
<dbReference type="InterPro" id="IPR029063">
    <property type="entry name" value="SAM-dependent_MTases_sf"/>
</dbReference>
<proteinExistence type="predicted"/>
<dbReference type="RefSeq" id="WP_130432086.1">
    <property type="nucleotide sequence ID" value="NZ_SHKP01000006.1"/>
</dbReference>
<dbReference type="AlphaFoldDB" id="A0A4Q7VNW3"/>
<keyword evidence="2" id="KW-1185">Reference proteome</keyword>
<dbReference type="Gene3D" id="3.40.50.150">
    <property type="entry name" value="Vaccinia Virus protein VP39"/>
    <property type="match status" value="1"/>
</dbReference>
<protein>
    <submittedName>
        <fullName evidence="1">Spermidine synthase</fullName>
    </submittedName>
</protein>
<sequence length="262" mass="28888">MNPRAQAAAAELPEVTVSEWNGVRFLHLGTPWVQGAMRIARPLAIELEYVQRMMAWMLWRPSAELAQGRAVQLGLGAAAITRFTHGALKMDTTAVELNPAVIAACRQSFRLPEPGPRFGLVQADAMDWLQTDAGAHQIAVLQVDLYDHEAAAPVLDDAAFYRACCEALDPEGGLMSVNLFGRHASFAASAARIARAFGLDQCWSLRPTREGNTVVVAARNVLVPDREELLRRADSIEARYKLPARKWLRMVKPLDPAILDLR</sequence>
<organism evidence="1 2">
    <name type="scientific">Rivibacter subsaxonicus</name>
    <dbReference type="NCBI Taxonomy" id="457575"/>
    <lineage>
        <taxon>Bacteria</taxon>
        <taxon>Pseudomonadati</taxon>
        <taxon>Pseudomonadota</taxon>
        <taxon>Betaproteobacteria</taxon>
        <taxon>Burkholderiales</taxon>
        <taxon>Rivibacter</taxon>
    </lineage>
</organism>
<evidence type="ECO:0000313" key="2">
    <source>
        <dbReference type="Proteomes" id="UP000293671"/>
    </source>
</evidence>
<evidence type="ECO:0000313" key="1">
    <source>
        <dbReference type="EMBL" id="RZT97857.1"/>
    </source>
</evidence>
<dbReference type="Proteomes" id="UP000293671">
    <property type="component" value="Unassembled WGS sequence"/>
</dbReference>
<name>A0A4Q7VNW3_9BURK</name>
<gene>
    <name evidence="1" type="ORF">EV670_2257</name>
</gene>